<evidence type="ECO:0000256" key="6">
    <source>
        <dbReference type="ARBA" id="ARBA00022723"/>
    </source>
</evidence>
<evidence type="ECO:0000256" key="12">
    <source>
        <dbReference type="RuleBase" id="RU004466"/>
    </source>
</evidence>
<dbReference type="InterPro" id="IPR000092">
    <property type="entry name" value="Polyprenyl_synt"/>
</dbReference>
<dbReference type="RefSeq" id="WP_343069353.1">
    <property type="nucleotide sequence ID" value="NZ_JACHHJ010000001.1"/>
</dbReference>
<dbReference type="PROSITE" id="PS00444">
    <property type="entry name" value="POLYPRENYL_SYNTHASE_2"/>
    <property type="match status" value="1"/>
</dbReference>
<dbReference type="InterPro" id="IPR033749">
    <property type="entry name" value="Polyprenyl_synt_CS"/>
</dbReference>
<keyword evidence="7" id="KW-0460">Magnesium</keyword>
<dbReference type="GO" id="GO:0046872">
    <property type="term" value="F:metal ion binding"/>
    <property type="evidence" value="ECO:0007669"/>
    <property type="project" value="UniProtKB-KW"/>
</dbReference>
<evidence type="ECO:0000313" key="14">
    <source>
        <dbReference type="Proteomes" id="UP000568839"/>
    </source>
</evidence>
<dbReference type="GO" id="GO:0005737">
    <property type="term" value="C:cytoplasm"/>
    <property type="evidence" value="ECO:0007669"/>
    <property type="project" value="UniProtKB-ARBA"/>
</dbReference>
<dbReference type="EC" id="2.5.1.10" evidence="3"/>
<dbReference type="PANTHER" id="PTHR43281">
    <property type="entry name" value="FARNESYL DIPHOSPHATE SYNTHASE"/>
    <property type="match status" value="1"/>
</dbReference>
<evidence type="ECO:0000256" key="11">
    <source>
        <dbReference type="ARBA" id="ARBA00049399"/>
    </source>
</evidence>
<comment type="catalytic activity">
    <reaction evidence="11">
        <text>isopentenyl diphosphate + (2E)-geranyl diphosphate = (2E,6E)-farnesyl diphosphate + diphosphate</text>
        <dbReference type="Rhea" id="RHEA:19361"/>
        <dbReference type="ChEBI" id="CHEBI:33019"/>
        <dbReference type="ChEBI" id="CHEBI:58057"/>
        <dbReference type="ChEBI" id="CHEBI:128769"/>
        <dbReference type="ChEBI" id="CHEBI:175763"/>
        <dbReference type="EC" id="2.5.1.10"/>
    </reaction>
</comment>
<evidence type="ECO:0000256" key="1">
    <source>
        <dbReference type="ARBA" id="ARBA00001946"/>
    </source>
</evidence>
<protein>
    <recommendedName>
        <fullName evidence="4">Farnesyl diphosphate synthase</fullName>
        <ecNumber evidence="3">2.5.1.10</ecNumber>
    </recommendedName>
    <alternativeName>
        <fullName evidence="10">(2E,6E)-farnesyl diphosphate synthase</fullName>
    </alternativeName>
    <alternativeName>
        <fullName evidence="9">Geranyltranstransferase</fullName>
    </alternativeName>
</protein>
<dbReference type="Proteomes" id="UP000568839">
    <property type="component" value="Unassembled WGS sequence"/>
</dbReference>
<evidence type="ECO:0000256" key="10">
    <source>
        <dbReference type="ARBA" id="ARBA00032873"/>
    </source>
</evidence>
<dbReference type="SFLD" id="SFLDS00005">
    <property type="entry name" value="Isoprenoid_Synthase_Type_I"/>
    <property type="match status" value="1"/>
</dbReference>
<organism evidence="13 14">
    <name type="scientific">Geomicrobium halophilum</name>
    <dbReference type="NCBI Taxonomy" id="549000"/>
    <lineage>
        <taxon>Bacteria</taxon>
        <taxon>Bacillati</taxon>
        <taxon>Bacillota</taxon>
        <taxon>Bacilli</taxon>
        <taxon>Bacillales</taxon>
        <taxon>Geomicrobium</taxon>
    </lineage>
</organism>
<dbReference type="GO" id="GO:0004337">
    <property type="term" value="F:(2E,6E)-farnesyl diphosphate synthase activity"/>
    <property type="evidence" value="ECO:0007669"/>
    <property type="project" value="UniProtKB-EC"/>
</dbReference>
<comment type="similarity">
    <text evidence="2 12">Belongs to the FPP/GGPP synthase family.</text>
</comment>
<evidence type="ECO:0000256" key="9">
    <source>
        <dbReference type="ARBA" id="ARBA00032380"/>
    </source>
</evidence>
<dbReference type="FunFam" id="1.10.600.10:FF:000001">
    <property type="entry name" value="Geranylgeranyl diphosphate synthase"/>
    <property type="match status" value="1"/>
</dbReference>
<dbReference type="InterPro" id="IPR053378">
    <property type="entry name" value="Prenyl_diphosphate_synthase"/>
</dbReference>
<proteinExistence type="inferred from homology"/>
<dbReference type="EMBL" id="JACHHJ010000001">
    <property type="protein sequence ID" value="MBB6448932.1"/>
    <property type="molecule type" value="Genomic_DNA"/>
</dbReference>
<dbReference type="PROSITE" id="PS00723">
    <property type="entry name" value="POLYPRENYL_SYNTHASE_1"/>
    <property type="match status" value="1"/>
</dbReference>
<evidence type="ECO:0000256" key="8">
    <source>
        <dbReference type="ARBA" id="ARBA00023229"/>
    </source>
</evidence>
<dbReference type="PANTHER" id="PTHR43281:SF1">
    <property type="entry name" value="FARNESYL DIPHOSPHATE SYNTHASE"/>
    <property type="match status" value="1"/>
</dbReference>
<dbReference type="AlphaFoldDB" id="A0A841PXP9"/>
<gene>
    <name evidence="13" type="ORF">HNR44_000881</name>
</gene>
<dbReference type="Gene3D" id="1.10.600.10">
    <property type="entry name" value="Farnesyl Diphosphate Synthase"/>
    <property type="match status" value="1"/>
</dbReference>
<sequence length="297" mass="32110">MTREGINQLVEEHVPKLVETITTHIETLTAPQRLKEAMLYSINAGGKRIRPLLLIATAGSYGSVTNAAYKLGAAVEMVHTYSLIHDDLPSMDDDDIRRGKLTNHKVYGEAMAILAGDALLTESFSLITDISEQDLAPRDALFLSSRLSEASGALGMVGGQVDDLAAENCSLTLDELESIHRRKTGALLAFAVEAGGLVGTSPKEDLTHLRKFAEEIGVAFQIKDDILDVEGDESAIGKPIGSDVDNKKSTYPSLLSITEAKRKLRNHIEAAENALKSLSVPAPALFSVLSYIELRDR</sequence>
<dbReference type="SFLD" id="SFLDG01017">
    <property type="entry name" value="Polyprenyl_Transferase_Like"/>
    <property type="match status" value="1"/>
</dbReference>
<comment type="caution">
    <text evidence="13">The sequence shown here is derived from an EMBL/GenBank/DDBJ whole genome shotgun (WGS) entry which is preliminary data.</text>
</comment>
<keyword evidence="8" id="KW-0414">Isoprene biosynthesis</keyword>
<evidence type="ECO:0000313" key="13">
    <source>
        <dbReference type="EMBL" id="MBB6448932.1"/>
    </source>
</evidence>
<keyword evidence="5 12" id="KW-0808">Transferase</keyword>
<dbReference type="Pfam" id="PF00348">
    <property type="entry name" value="polyprenyl_synt"/>
    <property type="match status" value="1"/>
</dbReference>
<reference evidence="13 14" key="1">
    <citation type="submission" date="2020-08" db="EMBL/GenBank/DDBJ databases">
        <title>Genomic Encyclopedia of Type Strains, Phase IV (KMG-IV): sequencing the most valuable type-strain genomes for metagenomic binning, comparative biology and taxonomic classification.</title>
        <authorList>
            <person name="Goeker M."/>
        </authorList>
    </citation>
    <scope>NUCLEOTIDE SEQUENCE [LARGE SCALE GENOMIC DNA]</scope>
    <source>
        <strain evidence="13 14">DSM 21769</strain>
    </source>
</reference>
<evidence type="ECO:0000256" key="2">
    <source>
        <dbReference type="ARBA" id="ARBA00006706"/>
    </source>
</evidence>
<evidence type="ECO:0000256" key="4">
    <source>
        <dbReference type="ARBA" id="ARBA00015100"/>
    </source>
</evidence>
<comment type="cofactor">
    <cofactor evidence="1">
        <name>Mg(2+)</name>
        <dbReference type="ChEBI" id="CHEBI:18420"/>
    </cofactor>
</comment>
<dbReference type="InterPro" id="IPR008949">
    <property type="entry name" value="Isoprenoid_synthase_dom_sf"/>
</dbReference>
<dbReference type="CDD" id="cd00685">
    <property type="entry name" value="Trans_IPPS_HT"/>
    <property type="match status" value="1"/>
</dbReference>
<dbReference type="NCBIfam" id="NF045485">
    <property type="entry name" value="FPPsyn"/>
    <property type="match status" value="1"/>
</dbReference>
<evidence type="ECO:0000256" key="3">
    <source>
        <dbReference type="ARBA" id="ARBA00012439"/>
    </source>
</evidence>
<dbReference type="GO" id="GO:0016114">
    <property type="term" value="P:terpenoid biosynthetic process"/>
    <property type="evidence" value="ECO:0007669"/>
    <property type="project" value="UniProtKB-ARBA"/>
</dbReference>
<keyword evidence="14" id="KW-1185">Reference proteome</keyword>
<name>A0A841PXP9_9BACL</name>
<accession>A0A841PXP9</accession>
<dbReference type="SUPFAM" id="SSF48576">
    <property type="entry name" value="Terpenoid synthases"/>
    <property type="match status" value="1"/>
</dbReference>
<evidence type="ECO:0000256" key="7">
    <source>
        <dbReference type="ARBA" id="ARBA00022842"/>
    </source>
</evidence>
<evidence type="ECO:0000256" key="5">
    <source>
        <dbReference type="ARBA" id="ARBA00022679"/>
    </source>
</evidence>
<keyword evidence="6" id="KW-0479">Metal-binding</keyword>